<organism evidence="1">
    <name type="scientific">Gongylonema pulchrum</name>
    <dbReference type="NCBI Taxonomy" id="637853"/>
    <lineage>
        <taxon>Eukaryota</taxon>
        <taxon>Metazoa</taxon>
        <taxon>Ecdysozoa</taxon>
        <taxon>Nematoda</taxon>
        <taxon>Chromadorea</taxon>
        <taxon>Rhabditida</taxon>
        <taxon>Spirurina</taxon>
        <taxon>Spiruromorpha</taxon>
        <taxon>Spiruroidea</taxon>
        <taxon>Gongylonematidae</taxon>
        <taxon>Gongylonema</taxon>
    </lineage>
</organism>
<reference evidence="1" key="1">
    <citation type="submission" date="2016-06" db="UniProtKB">
        <authorList>
            <consortium name="WormBaseParasite"/>
        </authorList>
    </citation>
    <scope>IDENTIFICATION</scope>
</reference>
<sequence length="66" mass="7293">LQTKHWEATVAPATAVRFPSRRRLKRSTTAATEPLSSSGTIAISLADVRKQGQLMHQVSLIRSLYC</sequence>
<name>A0A183DI52_9BILA</name>
<proteinExistence type="predicted"/>
<dbReference type="WBParaSite" id="GPUH_0000840201-mRNA-1">
    <property type="protein sequence ID" value="GPUH_0000840201-mRNA-1"/>
    <property type="gene ID" value="GPUH_0000840201"/>
</dbReference>
<accession>A0A183DI52</accession>
<protein>
    <submittedName>
        <fullName evidence="1">Uncharacterized protein</fullName>
    </submittedName>
</protein>
<evidence type="ECO:0000313" key="1">
    <source>
        <dbReference type="WBParaSite" id="GPUH_0000840201-mRNA-1"/>
    </source>
</evidence>
<dbReference type="AlphaFoldDB" id="A0A183DI52"/>